<proteinExistence type="predicted"/>
<dbReference type="PANTHER" id="PTHR42867:SF1">
    <property type="entry name" value="MEMBRANE PROTEIN-RELATED"/>
    <property type="match status" value="1"/>
</dbReference>
<feature type="transmembrane region" description="Helical" evidence="1">
    <location>
        <begin position="198"/>
        <end position="216"/>
    </location>
</feature>
<keyword evidence="1" id="KW-0472">Membrane</keyword>
<name>A0A2N3G562_9ACTN</name>
<dbReference type="EMBL" id="PHEX01000049">
    <property type="protein sequence ID" value="PKQ27857.1"/>
    <property type="molecule type" value="Genomic_DNA"/>
</dbReference>
<dbReference type="PANTHER" id="PTHR42867">
    <property type="entry name" value="MEMBRANE PROTEIN-RELATED"/>
    <property type="match status" value="1"/>
</dbReference>
<gene>
    <name evidence="2" type="ORF">CVT63_05855</name>
</gene>
<dbReference type="InterPro" id="IPR010787">
    <property type="entry name" value="DUF1385"/>
</dbReference>
<keyword evidence="1" id="KW-0812">Transmembrane</keyword>
<keyword evidence="1" id="KW-1133">Transmembrane helix</keyword>
<evidence type="ECO:0000313" key="3">
    <source>
        <dbReference type="Proteomes" id="UP000233654"/>
    </source>
</evidence>
<evidence type="ECO:0000256" key="1">
    <source>
        <dbReference type="SAM" id="Phobius"/>
    </source>
</evidence>
<organism evidence="2 3">
    <name type="scientific">Candidatus Anoxymicrobium japonicum</name>
    <dbReference type="NCBI Taxonomy" id="2013648"/>
    <lineage>
        <taxon>Bacteria</taxon>
        <taxon>Bacillati</taxon>
        <taxon>Actinomycetota</taxon>
        <taxon>Candidatus Geothermincolia</taxon>
        <taxon>Candidatus Geothermincolales</taxon>
        <taxon>Candidatus Anoxymicrobiaceae</taxon>
        <taxon>Candidatus Anoxymicrobium</taxon>
    </lineage>
</organism>
<dbReference type="Proteomes" id="UP000233654">
    <property type="component" value="Unassembled WGS sequence"/>
</dbReference>
<sequence length="302" mass="32660">MRGADRWALAARRPCGEIFVDVNPVLTLARKHPRWNRFPIRGMFALADSLIIGVKALSISGGISLEDVVESEADEPVVRESCDGKIKGERAAPVSTPQIAIALVIAFGLFFGLFVVLPAALAHQFDGVIDNTVVYNLIEGGIRITIFVLYLAAMSLIPDIRRVFMYHGAEHKAVHAYESGAPMTVESAAKFSRAHVRCGTAFVLIVFVVSILAFSLMGRPALALRVLERLVVIPFVAGFSYEIIKFAGKREDSRATKVLMAPGLLLQKLTTREPDEAQLEVAILALEAAIGSAPDVAVAVKV</sequence>
<dbReference type="Pfam" id="PF07136">
    <property type="entry name" value="DUF1385"/>
    <property type="match status" value="1"/>
</dbReference>
<feature type="transmembrane region" description="Helical" evidence="1">
    <location>
        <begin position="133"/>
        <end position="157"/>
    </location>
</feature>
<reference evidence="2 3" key="1">
    <citation type="journal article" date="2017" name="ISME J.">
        <title>Potential for microbial H2 and metal transformations associated with novel bacteria and archaea in deep terrestrial subsurface sediments.</title>
        <authorList>
            <person name="Hernsdorf A.W."/>
            <person name="Amano Y."/>
            <person name="Miyakawa K."/>
            <person name="Ise K."/>
            <person name="Suzuki Y."/>
            <person name="Anantharaman K."/>
            <person name="Probst A."/>
            <person name="Burstein D."/>
            <person name="Thomas B.C."/>
            <person name="Banfield J.F."/>
        </authorList>
    </citation>
    <scope>NUCLEOTIDE SEQUENCE [LARGE SCALE GENOMIC DNA]</scope>
    <source>
        <strain evidence="2">HGW-Actinobacteria-3</strain>
    </source>
</reference>
<feature type="transmembrane region" description="Helical" evidence="1">
    <location>
        <begin position="222"/>
        <end position="244"/>
    </location>
</feature>
<evidence type="ECO:0000313" key="2">
    <source>
        <dbReference type="EMBL" id="PKQ27857.1"/>
    </source>
</evidence>
<accession>A0A2N3G562</accession>
<feature type="transmembrane region" description="Helical" evidence="1">
    <location>
        <begin position="99"/>
        <end position="121"/>
    </location>
</feature>
<protein>
    <submittedName>
        <fullName evidence="2">DUF1385 domain-containing protein</fullName>
    </submittedName>
</protein>
<dbReference type="AlphaFoldDB" id="A0A2N3G562"/>
<comment type="caution">
    <text evidence="2">The sequence shown here is derived from an EMBL/GenBank/DDBJ whole genome shotgun (WGS) entry which is preliminary data.</text>
</comment>